<accession>C0NDM5</accession>
<sequence>MYPLSSPVIQYEAPSETYTCRSSSRRQENDLEHAIPCDSIFTDGTAHPPLSGLLDNEWIRAGMSGEVRCARPFRGTKKREVRVPMRMHRWGPEQKRGVQRVGSRRESVSTGRGWASGVL</sequence>
<reference evidence="2" key="1">
    <citation type="submission" date="2009-02" db="EMBL/GenBank/DDBJ databases">
        <title>The Genome Sequence of Ajellomyces capsulatus strain G186AR.</title>
        <authorList>
            <consortium name="The Broad Institute Genome Sequencing Platform"/>
            <person name="Champion M."/>
            <person name="Cuomo C."/>
            <person name="Ma L.-J."/>
            <person name="Henn M.R."/>
            <person name="Sil A."/>
            <person name="Goldman B."/>
            <person name="Young S.K."/>
            <person name="Kodira C.D."/>
            <person name="Zeng Q."/>
            <person name="Koehrsen M."/>
            <person name="Alvarado L."/>
            <person name="Berlin A."/>
            <person name="Borenstein D."/>
            <person name="Chen Z."/>
            <person name="Engels R."/>
            <person name="Freedman E."/>
            <person name="Gellesch M."/>
            <person name="Goldberg J."/>
            <person name="Griggs A."/>
            <person name="Gujja S."/>
            <person name="Heiman D."/>
            <person name="Hepburn T."/>
            <person name="Howarth C."/>
            <person name="Jen D."/>
            <person name="Larson L."/>
            <person name="Lewis B."/>
            <person name="Mehta T."/>
            <person name="Park D."/>
            <person name="Pearson M."/>
            <person name="Roberts A."/>
            <person name="Saif S."/>
            <person name="Shea T."/>
            <person name="Shenoy N."/>
            <person name="Sisk P."/>
            <person name="Stolte C."/>
            <person name="Sykes S."/>
            <person name="Walk T."/>
            <person name="White J."/>
            <person name="Yandava C."/>
            <person name="Klein B."/>
            <person name="McEwen J.G."/>
            <person name="Puccia R."/>
            <person name="Goldman G.H."/>
            <person name="Felipe M.S."/>
            <person name="Nino-Vega G."/>
            <person name="San-Blas G."/>
            <person name="Taylor J."/>
            <person name="Mendoza L."/>
            <person name="Galagan J."/>
            <person name="Nusbaum C."/>
            <person name="Birren B."/>
        </authorList>
    </citation>
    <scope>NUCLEOTIDE SEQUENCE</scope>
    <source>
        <strain evidence="2">G186AR</strain>
    </source>
</reference>
<dbReference type="HOGENOM" id="CLU_2060814_0_0_1"/>
<dbReference type="EMBL" id="GG663364">
    <property type="protein sequence ID" value="EEH10323.1"/>
    <property type="molecule type" value="Genomic_DNA"/>
</dbReference>
<dbReference type="InParanoid" id="C0NDM5"/>
<evidence type="ECO:0000313" key="3">
    <source>
        <dbReference type="Proteomes" id="UP000001631"/>
    </source>
</evidence>
<proteinExistence type="predicted"/>
<evidence type="ECO:0000256" key="1">
    <source>
        <dbReference type="SAM" id="MobiDB-lite"/>
    </source>
</evidence>
<organism evidence="2 3">
    <name type="scientific">Ajellomyces capsulatus (strain G186AR / H82 / ATCC MYA-2454 / RMSCC 2432)</name>
    <name type="common">Darling's disease fungus</name>
    <name type="synonym">Histoplasma capsulatum</name>
    <dbReference type="NCBI Taxonomy" id="447093"/>
    <lineage>
        <taxon>Eukaryota</taxon>
        <taxon>Fungi</taxon>
        <taxon>Dikarya</taxon>
        <taxon>Ascomycota</taxon>
        <taxon>Pezizomycotina</taxon>
        <taxon>Eurotiomycetes</taxon>
        <taxon>Eurotiomycetidae</taxon>
        <taxon>Onygenales</taxon>
        <taxon>Ajellomycetaceae</taxon>
        <taxon>Histoplasma</taxon>
    </lineage>
</organism>
<dbReference type="AlphaFoldDB" id="C0NDM5"/>
<dbReference type="Proteomes" id="UP000001631">
    <property type="component" value="Unassembled WGS sequence"/>
</dbReference>
<dbReference type="RefSeq" id="XP_045290803.1">
    <property type="nucleotide sequence ID" value="XM_045429017.1"/>
</dbReference>
<protein>
    <submittedName>
        <fullName evidence="2">Uncharacterized protein</fullName>
    </submittedName>
</protein>
<keyword evidence="3" id="KW-1185">Reference proteome</keyword>
<evidence type="ECO:0000313" key="2">
    <source>
        <dbReference type="EMBL" id="EEH10323.1"/>
    </source>
</evidence>
<feature type="region of interest" description="Disordered" evidence="1">
    <location>
        <begin position="87"/>
        <end position="119"/>
    </location>
</feature>
<gene>
    <name evidence="2" type="ORF">HCBG_01968</name>
</gene>
<dbReference type="GeneID" id="69034984"/>
<name>C0NDM5_AJECG</name>